<keyword evidence="2" id="KW-1185">Reference proteome</keyword>
<evidence type="ECO:0000313" key="1">
    <source>
        <dbReference type="EMBL" id="MBM7837186.1"/>
    </source>
</evidence>
<dbReference type="SUPFAM" id="SSF81301">
    <property type="entry name" value="Nucleotidyltransferase"/>
    <property type="match status" value="1"/>
</dbReference>
<gene>
    <name evidence="1" type="ORF">JOC54_000417</name>
</gene>
<evidence type="ECO:0000313" key="2">
    <source>
        <dbReference type="Proteomes" id="UP001179280"/>
    </source>
</evidence>
<reference evidence="1" key="1">
    <citation type="submission" date="2021-01" db="EMBL/GenBank/DDBJ databases">
        <title>Genomic Encyclopedia of Type Strains, Phase IV (KMG-IV): sequencing the most valuable type-strain genomes for metagenomic binning, comparative biology and taxonomic classification.</title>
        <authorList>
            <person name="Goeker M."/>
        </authorList>
    </citation>
    <scope>NUCLEOTIDE SEQUENCE</scope>
    <source>
        <strain evidence="1">DSM 21943</strain>
    </source>
</reference>
<dbReference type="EMBL" id="JAFBCV010000001">
    <property type="protein sequence ID" value="MBM7837186.1"/>
    <property type="molecule type" value="Genomic_DNA"/>
</dbReference>
<protein>
    <submittedName>
        <fullName evidence="1">GrpB-like predicted nucleotidyltransferase (UPF0157 family)</fullName>
    </submittedName>
</protein>
<proteinExistence type="predicted"/>
<dbReference type="InterPro" id="IPR007344">
    <property type="entry name" value="GrpB/CoaE"/>
</dbReference>
<dbReference type="RefSeq" id="WP_204464056.1">
    <property type="nucleotide sequence ID" value="NZ_JAFBCV010000001.1"/>
</dbReference>
<dbReference type="InterPro" id="IPR043519">
    <property type="entry name" value="NT_sf"/>
</dbReference>
<organism evidence="1 2">
    <name type="scientific">Shouchella xiaoxiensis</name>
    <dbReference type="NCBI Taxonomy" id="766895"/>
    <lineage>
        <taxon>Bacteria</taxon>
        <taxon>Bacillati</taxon>
        <taxon>Bacillota</taxon>
        <taxon>Bacilli</taxon>
        <taxon>Bacillales</taxon>
        <taxon>Bacillaceae</taxon>
        <taxon>Shouchella</taxon>
    </lineage>
</organism>
<sequence>MKQVVTIEPYKEEWRQIFLRLSKTIQQEVGDYLEAVEHVGSTSIVGLSAKPIIDLDLILKEEAQFPLVAERLTKLGYIHEGNKGIEGREAFARENQFVPFSQGSTVWMTHHLYVCPKNSPALSEHLAFRDYLRKHPEEVKIYEQIKRELAKTAGSREEYTDGKTEFVQGILRKAWHSS</sequence>
<dbReference type="PANTHER" id="PTHR34822">
    <property type="entry name" value="GRPB DOMAIN PROTEIN (AFU_ORTHOLOGUE AFUA_1G01530)"/>
    <property type="match status" value="1"/>
</dbReference>
<comment type="caution">
    <text evidence="1">The sequence shown here is derived from an EMBL/GenBank/DDBJ whole genome shotgun (WGS) entry which is preliminary data.</text>
</comment>
<name>A0ABS2SNT8_9BACI</name>
<dbReference type="Pfam" id="PF04229">
    <property type="entry name" value="GrpB"/>
    <property type="match status" value="1"/>
</dbReference>
<dbReference type="PANTHER" id="PTHR34822:SF1">
    <property type="entry name" value="GRPB FAMILY PROTEIN"/>
    <property type="match status" value="1"/>
</dbReference>
<dbReference type="Gene3D" id="3.30.460.10">
    <property type="entry name" value="Beta Polymerase, domain 2"/>
    <property type="match status" value="1"/>
</dbReference>
<dbReference type="Proteomes" id="UP001179280">
    <property type="component" value="Unassembled WGS sequence"/>
</dbReference>
<accession>A0ABS2SNT8</accession>